<feature type="transmembrane region" description="Helical" evidence="6">
    <location>
        <begin position="142"/>
        <end position="160"/>
    </location>
</feature>
<evidence type="ECO:0000256" key="2">
    <source>
        <dbReference type="ARBA" id="ARBA00022475"/>
    </source>
</evidence>
<proteinExistence type="predicted"/>
<feature type="transmembrane region" description="Helical" evidence="6">
    <location>
        <begin position="355"/>
        <end position="374"/>
    </location>
</feature>
<feature type="transmembrane region" description="Helical" evidence="6">
    <location>
        <begin position="414"/>
        <end position="434"/>
    </location>
</feature>
<feature type="transmembrane region" description="Helical" evidence="6">
    <location>
        <begin position="82"/>
        <end position="103"/>
    </location>
</feature>
<feature type="transmembrane region" description="Helical" evidence="6">
    <location>
        <begin position="166"/>
        <end position="187"/>
    </location>
</feature>
<dbReference type="PANTHER" id="PTHR30250:SF11">
    <property type="entry name" value="O-ANTIGEN TRANSPORTER-RELATED"/>
    <property type="match status" value="1"/>
</dbReference>
<dbReference type="PANTHER" id="PTHR30250">
    <property type="entry name" value="PST FAMILY PREDICTED COLANIC ACID TRANSPORTER"/>
    <property type="match status" value="1"/>
</dbReference>
<dbReference type="STRING" id="86416.Clopa_3027"/>
<keyword evidence="3 6" id="KW-0812">Transmembrane</keyword>
<keyword evidence="4 6" id="KW-1133">Transmembrane helix</keyword>
<dbReference type="AlphaFoldDB" id="R4KE12"/>
<dbReference type="Proteomes" id="UP000013523">
    <property type="component" value="Chromosome"/>
</dbReference>
<feature type="transmembrane region" description="Helical" evidence="6">
    <location>
        <begin position="42"/>
        <end position="62"/>
    </location>
</feature>
<evidence type="ECO:0000256" key="6">
    <source>
        <dbReference type="SAM" id="Phobius"/>
    </source>
</evidence>
<feature type="transmembrane region" description="Helical" evidence="6">
    <location>
        <begin position="440"/>
        <end position="461"/>
    </location>
</feature>
<keyword evidence="2" id="KW-1003">Cell membrane</keyword>
<organism evidence="7 8">
    <name type="scientific">Clostridium pasteurianum BC1</name>
    <dbReference type="NCBI Taxonomy" id="86416"/>
    <lineage>
        <taxon>Bacteria</taxon>
        <taxon>Bacillati</taxon>
        <taxon>Bacillota</taxon>
        <taxon>Clostridia</taxon>
        <taxon>Eubacteriales</taxon>
        <taxon>Clostridiaceae</taxon>
        <taxon>Clostridium</taxon>
    </lineage>
</organism>
<dbReference type="CDD" id="cd13128">
    <property type="entry name" value="MATE_Wzx_like"/>
    <property type="match status" value="1"/>
</dbReference>
<sequence>MNRVAKNFLLTISSSLISQVIVFFTGSYYAKKIGASYFGTVNTVQAMILYFTMVVLFGLQTYGTREIAKENKSIKQVVGDILAFRFALFIFSFIVIIIMCLFFKTNANFIKTLLVIYGLTLLPTAMSIDWVFNGIQKMQYNAVYNIIKNIIPFILIYIFLKEKSQVYYIPLFTFIALLAGSLYQVYIYFFKEKFTLRVSLNREKIISYINFGLPFLISGILAMINTNVDRIIIMFSRGSEEAGIYGSAYYIILFLINIETMIFTPVFPLIINYFNSKNNEALKKLMDNTSRIITAFIMPMVVGGVLLSKEIIILLFDNSFEAAYAPFIILLVYAFILFFREIYGWGLNACNMEKKYLKAVTLSALVNLVLNLIFTPKYGMNIAAIITVISEVINIIMMRHYAKKVIVVSNYKNIAKAILPCAAMAIVIIIFKYFNVSTVLNIVLSALIYIILILVTKYITLEEIKLILGARKQTIR</sequence>
<protein>
    <submittedName>
        <fullName evidence="7">Membrane protein involved in the export of O-antigen and teichoic acid</fullName>
    </submittedName>
</protein>
<dbReference type="GO" id="GO:0005886">
    <property type="term" value="C:plasma membrane"/>
    <property type="evidence" value="ECO:0007669"/>
    <property type="project" value="UniProtKB-SubCell"/>
</dbReference>
<feature type="transmembrane region" description="Helical" evidence="6">
    <location>
        <begin position="322"/>
        <end position="343"/>
    </location>
</feature>
<dbReference type="KEGG" id="cpas:Clopa_3027"/>
<feature type="transmembrane region" description="Helical" evidence="6">
    <location>
        <begin position="380"/>
        <end position="402"/>
    </location>
</feature>
<evidence type="ECO:0000256" key="5">
    <source>
        <dbReference type="ARBA" id="ARBA00023136"/>
    </source>
</evidence>
<keyword evidence="5 6" id="KW-0472">Membrane</keyword>
<dbReference type="Pfam" id="PF01943">
    <property type="entry name" value="Polysacc_synt"/>
    <property type="match status" value="1"/>
</dbReference>
<comment type="subcellular location">
    <subcellularLocation>
        <location evidence="1">Cell membrane</location>
        <topology evidence="1">Multi-pass membrane protein</topology>
    </subcellularLocation>
</comment>
<feature type="transmembrane region" description="Helical" evidence="6">
    <location>
        <begin position="248"/>
        <end position="271"/>
    </location>
</feature>
<dbReference type="EMBL" id="CP003261">
    <property type="protein sequence ID" value="AGK97855.1"/>
    <property type="molecule type" value="Genomic_DNA"/>
</dbReference>
<feature type="transmembrane region" description="Helical" evidence="6">
    <location>
        <begin position="109"/>
        <end position="130"/>
    </location>
</feature>
<feature type="transmembrane region" description="Helical" evidence="6">
    <location>
        <begin position="292"/>
        <end position="316"/>
    </location>
</feature>
<evidence type="ECO:0000256" key="4">
    <source>
        <dbReference type="ARBA" id="ARBA00022989"/>
    </source>
</evidence>
<gene>
    <name evidence="7" type="ORF">Clopa_3027</name>
</gene>
<evidence type="ECO:0000256" key="3">
    <source>
        <dbReference type="ARBA" id="ARBA00022692"/>
    </source>
</evidence>
<dbReference type="RefSeq" id="WP_015616147.1">
    <property type="nucleotide sequence ID" value="NC_021182.1"/>
</dbReference>
<reference evidence="7 8" key="1">
    <citation type="submission" date="2012-01" db="EMBL/GenBank/DDBJ databases">
        <title>Complete sequence of chromosome of Clostridium pasteurianum BC1.</title>
        <authorList>
            <consortium name="US DOE Joint Genome Institute"/>
            <person name="Lucas S."/>
            <person name="Han J."/>
            <person name="Lapidus A."/>
            <person name="Cheng J.-F."/>
            <person name="Goodwin L."/>
            <person name="Pitluck S."/>
            <person name="Peters L."/>
            <person name="Mikhailova N."/>
            <person name="Teshima H."/>
            <person name="Detter J.C."/>
            <person name="Han C."/>
            <person name="Tapia R."/>
            <person name="Land M."/>
            <person name="Hauser L."/>
            <person name="Kyrpides N."/>
            <person name="Ivanova N."/>
            <person name="Pagani I."/>
            <person name="Dunn J."/>
            <person name="Taghavi S."/>
            <person name="Francis A."/>
            <person name="van der Lelie D."/>
            <person name="Woyke T."/>
        </authorList>
    </citation>
    <scope>NUCLEOTIDE SEQUENCE [LARGE SCALE GENOMIC DNA]</scope>
    <source>
        <strain evidence="7 8">BC1</strain>
    </source>
</reference>
<evidence type="ECO:0000313" key="7">
    <source>
        <dbReference type="EMBL" id="AGK97855.1"/>
    </source>
</evidence>
<dbReference type="eggNOG" id="COG2244">
    <property type="taxonomic scope" value="Bacteria"/>
</dbReference>
<evidence type="ECO:0000313" key="8">
    <source>
        <dbReference type="Proteomes" id="UP000013523"/>
    </source>
</evidence>
<dbReference type="PATRIC" id="fig|86416.3.peg.3014"/>
<feature type="transmembrane region" description="Helical" evidence="6">
    <location>
        <begin position="208"/>
        <end position="228"/>
    </location>
</feature>
<keyword evidence="8" id="KW-1185">Reference proteome</keyword>
<dbReference type="HOGENOM" id="CLU_022017_6_0_9"/>
<evidence type="ECO:0000256" key="1">
    <source>
        <dbReference type="ARBA" id="ARBA00004651"/>
    </source>
</evidence>
<dbReference type="InterPro" id="IPR002797">
    <property type="entry name" value="Polysacc_synth"/>
</dbReference>
<name>R4KE12_CLOPA</name>
<dbReference type="InterPro" id="IPR050833">
    <property type="entry name" value="Poly_Biosynth_Transport"/>
</dbReference>
<feature type="transmembrane region" description="Helical" evidence="6">
    <location>
        <begin position="7"/>
        <end position="30"/>
    </location>
</feature>
<accession>R4KE12</accession>
<dbReference type="OrthoDB" id="9815702at2"/>